<sequence>MLTSALFAFLHFAAVFGIFATVFGTWLLLRQAPTCAQARQIQACDRWYGLCAAAVLGVGLLRVFYYEKGAAYYAGNPFFGWKMALFVLVGLLSIYPTVQFIRWGAQTRQGLPPVVSAQQLARLRGLLGLELALLLGVALCAALMAKGVTL</sequence>
<gene>
    <name evidence="2" type="ORF">J2X19_000037</name>
</gene>
<protein>
    <submittedName>
        <fullName evidence="2">Membrane protein</fullName>
    </submittedName>
</protein>
<reference evidence="2 3" key="1">
    <citation type="submission" date="2023-07" db="EMBL/GenBank/DDBJ databases">
        <title>Sorghum-associated microbial communities from plants grown in Nebraska, USA.</title>
        <authorList>
            <person name="Schachtman D."/>
        </authorList>
    </citation>
    <scope>NUCLEOTIDE SEQUENCE [LARGE SCALE GENOMIC DNA]</scope>
    <source>
        <strain evidence="2 3">BE313</strain>
    </source>
</reference>
<dbReference type="Proteomes" id="UP001180487">
    <property type="component" value="Unassembled WGS sequence"/>
</dbReference>
<name>A0ABU2C240_9BURK</name>
<accession>A0ABU2C240</accession>
<dbReference type="EMBL" id="JAVDXT010000001">
    <property type="protein sequence ID" value="MDR7375379.1"/>
    <property type="molecule type" value="Genomic_DNA"/>
</dbReference>
<keyword evidence="1" id="KW-1133">Transmembrane helix</keyword>
<evidence type="ECO:0000256" key="1">
    <source>
        <dbReference type="SAM" id="Phobius"/>
    </source>
</evidence>
<dbReference type="Pfam" id="PF09980">
    <property type="entry name" value="DUF2214"/>
    <property type="match status" value="1"/>
</dbReference>
<evidence type="ECO:0000313" key="2">
    <source>
        <dbReference type="EMBL" id="MDR7375379.1"/>
    </source>
</evidence>
<feature type="transmembrane region" description="Helical" evidence="1">
    <location>
        <begin position="78"/>
        <end position="98"/>
    </location>
</feature>
<keyword evidence="3" id="KW-1185">Reference proteome</keyword>
<keyword evidence="1" id="KW-0472">Membrane</keyword>
<keyword evidence="1" id="KW-0812">Transmembrane</keyword>
<feature type="transmembrane region" description="Helical" evidence="1">
    <location>
        <begin position="126"/>
        <end position="145"/>
    </location>
</feature>
<feature type="transmembrane region" description="Helical" evidence="1">
    <location>
        <begin position="47"/>
        <end position="66"/>
    </location>
</feature>
<evidence type="ECO:0000313" key="3">
    <source>
        <dbReference type="Proteomes" id="UP001180487"/>
    </source>
</evidence>
<organism evidence="2 3">
    <name type="scientific">Rhodoferax ferrireducens</name>
    <dbReference type="NCBI Taxonomy" id="192843"/>
    <lineage>
        <taxon>Bacteria</taxon>
        <taxon>Pseudomonadati</taxon>
        <taxon>Pseudomonadota</taxon>
        <taxon>Betaproteobacteria</taxon>
        <taxon>Burkholderiales</taxon>
        <taxon>Comamonadaceae</taxon>
        <taxon>Rhodoferax</taxon>
    </lineage>
</organism>
<comment type="caution">
    <text evidence="2">The sequence shown here is derived from an EMBL/GenBank/DDBJ whole genome shotgun (WGS) entry which is preliminary data.</text>
</comment>
<dbReference type="RefSeq" id="WP_310369552.1">
    <property type="nucleotide sequence ID" value="NZ_JAVDXT010000001.1"/>
</dbReference>
<proteinExistence type="predicted"/>
<dbReference type="InterPro" id="IPR018706">
    <property type="entry name" value="DUF2214_membrane"/>
</dbReference>
<feature type="transmembrane region" description="Helical" evidence="1">
    <location>
        <begin position="6"/>
        <end position="27"/>
    </location>
</feature>